<sequence>MEVSKLEADVDEAEAKIAKAGTKVVADYQASLYHTVDYETMPSTLKRHGQRGKEAHSDKAPIAELGVLFKARGWTKGMSSMIRLAFTLWTPLKSWMGVYLEGHLPTLCN</sequence>
<name>A0ABD1VYI1_9LAMI</name>
<reference evidence="2" key="1">
    <citation type="submission" date="2024-07" db="EMBL/GenBank/DDBJ databases">
        <title>Two chromosome-level genome assemblies of Korean endemic species Abeliophyllum distichum and Forsythia ovata (Oleaceae).</title>
        <authorList>
            <person name="Jang H."/>
        </authorList>
    </citation>
    <scope>NUCLEOTIDE SEQUENCE [LARGE SCALE GENOMIC DNA]</scope>
</reference>
<dbReference type="EMBL" id="JBFOLK010000001">
    <property type="protein sequence ID" value="KAL2542454.1"/>
    <property type="molecule type" value="Genomic_DNA"/>
</dbReference>
<comment type="caution">
    <text evidence="1">The sequence shown here is derived from an EMBL/GenBank/DDBJ whole genome shotgun (WGS) entry which is preliminary data.</text>
</comment>
<proteinExistence type="predicted"/>
<protein>
    <submittedName>
        <fullName evidence="1">Uncharacterized protein</fullName>
    </submittedName>
</protein>
<evidence type="ECO:0000313" key="1">
    <source>
        <dbReference type="EMBL" id="KAL2542454.1"/>
    </source>
</evidence>
<keyword evidence="2" id="KW-1185">Reference proteome</keyword>
<evidence type="ECO:0000313" key="2">
    <source>
        <dbReference type="Proteomes" id="UP001604336"/>
    </source>
</evidence>
<accession>A0ABD1VYI1</accession>
<gene>
    <name evidence="1" type="ORF">Adt_03432</name>
</gene>
<dbReference type="Proteomes" id="UP001604336">
    <property type="component" value="Unassembled WGS sequence"/>
</dbReference>
<organism evidence="1 2">
    <name type="scientific">Abeliophyllum distichum</name>
    <dbReference type="NCBI Taxonomy" id="126358"/>
    <lineage>
        <taxon>Eukaryota</taxon>
        <taxon>Viridiplantae</taxon>
        <taxon>Streptophyta</taxon>
        <taxon>Embryophyta</taxon>
        <taxon>Tracheophyta</taxon>
        <taxon>Spermatophyta</taxon>
        <taxon>Magnoliopsida</taxon>
        <taxon>eudicotyledons</taxon>
        <taxon>Gunneridae</taxon>
        <taxon>Pentapetalae</taxon>
        <taxon>asterids</taxon>
        <taxon>lamiids</taxon>
        <taxon>Lamiales</taxon>
        <taxon>Oleaceae</taxon>
        <taxon>Forsythieae</taxon>
        <taxon>Abeliophyllum</taxon>
    </lineage>
</organism>
<dbReference type="AlphaFoldDB" id="A0ABD1VYI1"/>